<feature type="transmembrane region" description="Helical" evidence="1">
    <location>
        <begin position="98"/>
        <end position="118"/>
    </location>
</feature>
<dbReference type="PIRSF" id="PIRSF038959">
    <property type="entry name" value="SdpI"/>
    <property type="match status" value="1"/>
</dbReference>
<evidence type="ECO:0000313" key="3">
    <source>
        <dbReference type="EMBL" id="OGD09143.1"/>
    </source>
</evidence>
<feature type="transmembrane region" description="Helical" evidence="1">
    <location>
        <begin position="168"/>
        <end position="186"/>
    </location>
</feature>
<dbReference type="InterPro" id="IPR025962">
    <property type="entry name" value="SdpI/YhfL"/>
</dbReference>
<comment type="caution">
    <text evidence="3">The sequence shown here is derived from an EMBL/GenBank/DDBJ whole genome shotgun (WGS) entry which is preliminary data.</text>
</comment>
<keyword evidence="1" id="KW-1133">Transmembrane helix</keyword>
<organism evidence="3 4">
    <name type="scientific">Candidatus Amesbacteria bacterium RIFOXYB1_FULL_44_23</name>
    <dbReference type="NCBI Taxonomy" id="1797263"/>
    <lineage>
        <taxon>Bacteria</taxon>
        <taxon>Candidatus Amesiibacteriota</taxon>
    </lineage>
</organism>
<dbReference type="AlphaFoldDB" id="A0A1F4ZRS2"/>
<keyword evidence="1" id="KW-0472">Membrane</keyword>
<feature type="transmembrane region" description="Helical" evidence="1">
    <location>
        <begin position="55"/>
        <end position="77"/>
    </location>
</feature>
<dbReference type="Pfam" id="PF13630">
    <property type="entry name" value="SdpI"/>
    <property type="match status" value="1"/>
</dbReference>
<name>A0A1F4ZRS2_9BACT</name>
<dbReference type="STRING" id="1797263.A2397_01605"/>
<dbReference type="Pfam" id="PF07853">
    <property type="entry name" value="DUF1648"/>
    <property type="match status" value="1"/>
</dbReference>
<feature type="domain" description="DUF1648" evidence="2">
    <location>
        <begin position="20"/>
        <end position="65"/>
    </location>
</feature>
<evidence type="ECO:0000313" key="4">
    <source>
        <dbReference type="Proteomes" id="UP000176424"/>
    </source>
</evidence>
<dbReference type="PANTHER" id="PTHR37810">
    <property type="entry name" value="IMMUNITY PROTEIN SDPI"/>
    <property type="match status" value="1"/>
</dbReference>
<dbReference type="GO" id="GO:0009636">
    <property type="term" value="P:response to toxic substance"/>
    <property type="evidence" value="ECO:0007669"/>
    <property type="project" value="TreeGrafter"/>
</dbReference>
<evidence type="ECO:0000256" key="1">
    <source>
        <dbReference type="SAM" id="Phobius"/>
    </source>
</evidence>
<sequence>MRNPIKVSLKTEIASLLTLAVGWTTAWYFYIKFEPQVATHWNFVGEVDGYSSSEVGAFLIPIIMVLMYVMFLVLPAADPKKNHYAAFAKPYVIFKTTILGLLLLIHLAMGAYNVGYPIEIGKTVPMVIGIAVVIMSGWMGKLKQNWFMGIRTPWTLSSERVWDKTHRMGRWAFLVFGVLVLTAPFLPEKLGMVSFAFGVLLVTVGSMVYSYLVYRQEEKSK</sequence>
<dbReference type="PANTHER" id="PTHR37810:SF5">
    <property type="entry name" value="IMMUNITY PROTEIN SDPI"/>
    <property type="match status" value="1"/>
</dbReference>
<proteinExistence type="predicted"/>
<dbReference type="InterPro" id="IPR012867">
    <property type="entry name" value="DUF1648"/>
</dbReference>
<evidence type="ECO:0000259" key="2">
    <source>
        <dbReference type="Pfam" id="PF07853"/>
    </source>
</evidence>
<feature type="transmembrane region" description="Helical" evidence="1">
    <location>
        <begin position="124"/>
        <end position="142"/>
    </location>
</feature>
<dbReference type="Proteomes" id="UP000176424">
    <property type="component" value="Unassembled WGS sequence"/>
</dbReference>
<gene>
    <name evidence="3" type="ORF">A2397_01605</name>
</gene>
<reference evidence="3 4" key="1">
    <citation type="journal article" date="2016" name="Nat. Commun.">
        <title>Thousands of microbial genomes shed light on interconnected biogeochemical processes in an aquifer system.</title>
        <authorList>
            <person name="Anantharaman K."/>
            <person name="Brown C.T."/>
            <person name="Hug L.A."/>
            <person name="Sharon I."/>
            <person name="Castelle C.J."/>
            <person name="Probst A.J."/>
            <person name="Thomas B.C."/>
            <person name="Singh A."/>
            <person name="Wilkins M.J."/>
            <person name="Karaoz U."/>
            <person name="Brodie E.L."/>
            <person name="Williams K.H."/>
            <person name="Hubbard S.S."/>
            <person name="Banfield J.F."/>
        </authorList>
    </citation>
    <scope>NUCLEOTIDE SEQUENCE [LARGE SCALE GENOMIC DNA]</scope>
</reference>
<feature type="transmembrane region" description="Helical" evidence="1">
    <location>
        <begin position="12"/>
        <end position="31"/>
    </location>
</feature>
<dbReference type="EMBL" id="MEXR01000038">
    <property type="protein sequence ID" value="OGD09143.1"/>
    <property type="molecule type" value="Genomic_DNA"/>
</dbReference>
<accession>A0A1F4ZRS2</accession>
<protein>
    <recommendedName>
        <fullName evidence="2">DUF1648 domain-containing protein</fullName>
    </recommendedName>
</protein>
<keyword evidence="1" id="KW-0812">Transmembrane</keyword>
<feature type="transmembrane region" description="Helical" evidence="1">
    <location>
        <begin position="192"/>
        <end position="214"/>
    </location>
</feature>
<dbReference type="InterPro" id="IPR026272">
    <property type="entry name" value="SdpI"/>
</dbReference>